<proteinExistence type="predicted"/>
<keyword evidence="3" id="KW-1185">Reference proteome</keyword>
<dbReference type="Gene3D" id="3.40.630.30">
    <property type="match status" value="1"/>
</dbReference>
<dbReference type="CDD" id="cd04301">
    <property type="entry name" value="NAT_SF"/>
    <property type="match status" value="1"/>
</dbReference>
<evidence type="ECO:0008006" key="4">
    <source>
        <dbReference type="Google" id="ProtNLM"/>
    </source>
</evidence>
<dbReference type="EMBL" id="KI912113">
    <property type="protein sequence ID" value="ETS80251.1"/>
    <property type="molecule type" value="Genomic_DNA"/>
</dbReference>
<dbReference type="SUPFAM" id="SSF55729">
    <property type="entry name" value="Acyl-CoA N-acyltransferases (Nat)"/>
    <property type="match status" value="1"/>
</dbReference>
<dbReference type="InterPro" id="IPR052523">
    <property type="entry name" value="Trichothecene_AcTrans"/>
</dbReference>
<dbReference type="GeneID" id="19272793"/>
<dbReference type="HOGENOM" id="CLU_060131_6_1_1"/>
<evidence type="ECO:0000313" key="2">
    <source>
        <dbReference type="EMBL" id="ETS80251.1"/>
    </source>
</evidence>
<dbReference type="Proteomes" id="UP000030651">
    <property type="component" value="Unassembled WGS sequence"/>
</dbReference>
<dbReference type="OMA" id="CWIHASP"/>
<dbReference type="InParanoid" id="W3X513"/>
<accession>W3X513</accession>
<reference evidence="3" key="1">
    <citation type="journal article" date="2015" name="BMC Genomics">
        <title>Genomic and transcriptomic analysis of the endophytic fungus Pestalotiopsis fici reveals its lifestyle and high potential for synthesis of natural products.</title>
        <authorList>
            <person name="Wang X."/>
            <person name="Zhang X."/>
            <person name="Liu L."/>
            <person name="Xiang M."/>
            <person name="Wang W."/>
            <person name="Sun X."/>
            <person name="Che Y."/>
            <person name="Guo L."/>
            <person name="Liu G."/>
            <person name="Guo L."/>
            <person name="Wang C."/>
            <person name="Yin W.B."/>
            <person name="Stadler M."/>
            <person name="Zhang X."/>
            <person name="Liu X."/>
        </authorList>
    </citation>
    <scope>NUCLEOTIDE SEQUENCE [LARGE SCALE GENOMIC DNA]</scope>
    <source>
        <strain evidence="3">W106-1 / CGMCC3.15140</strain>
    </source>
</reference>
<feature type="compositionally biased region" description="Polar residues" evidence="1">
    <location>
        <begin position="61"/>
        <end position="83"/>
    </location>
</feature>
<name>W3X513_PESFW</name>
<protein>
    <recommendedName>
        <fullName evidence="4">N-acetyltransferase domain-containing protein</fullName>
    </recommendedName>
</protein>
<dbReference type="InterPro" id="IPR016181">
    <property type="entry name" value="Acyl_CoA_acyltransferase"/>
</dbReference>
<dbReference type="eggNOG" id="ENOG502SC13">
    <property type="taxonomic scope" value="Eukaryota"/>
</dbReference>
<dbReference type="AlphaFoldDB" id="W3X513"/>
<dbReference type="OrthoDB" id="4738875at2759"/>
<organism evidence="2 3">
    <name type="scientific">Pestalotiopsis fici (strain W106-1 / CGMCC3.15140)</name>
    <dbReference type="NCBI Taxonomy" id="1229662"/>
    <lineage>
        <taxon>Eukaryota</taxon>
        <taxon>Fungi</taxon>
        <taxon>Dikarya</taxon>
        <taxon>Ascomycota</taxon>
        <taxon>Pezizomycotina</taxon>
        <taxon>Sordariomycetes</taxon>
        <taxon>Xylariomycetidae</taxon>
        <taxon>Amphisphaeriales</taxon>
        <taxon>Sporocadaceae</taxon>
        <taxon>Pestalotiopsis</taxon>
    </lineage>
</organism>
<dbReference type="PANTHER" id="PTHR42791">
    <property type="entry name" value="GNAT FAMILY ACETYLTRANSFERASE"/>
    <property type="match status" value="1"/>
</dbReference>
<dbReference type="PANTHER" id="PTHR42791:SF14">
    <property type="entry name" value="N-ACETYLTRANSFERASE DOMAIN-CONTAINING PROTEIN"/>
    <property type="match status" value="1"/>
</dbReference>
<sequence>MLLGRDPDTFKGLLSKSIETWMSDPNAQLIKAVATNEEDIVGYACWVTEDAAPEAKHNPTKPESVSKTVGEQQPQEITGANDNDSVRHAAPDLQQQKPLPQDLGKLMRQDLVARKRELVGNERHLVLQALVTDPQWQNRGIGAQLVRWGTIRADVEGLACWAHASPSGFGVYLRAGFQELGSSEYALDDYLPESEQGKSQWGTYTFRYMVRRSKAGND</sequence>
<gene>
    <name evidence="2" type="ORF">PFICI_07780</name>
</gene>
<evidence type="ECO:0000256" key="1">
    <source>
        <dbReference type="SAM" id="MobiDB-lite"/>
    </source>
</evidence>
<evidence type="ECO:0000313" key="3">
    <source>
        <dbReference type="Proteomes" id="UP000030651"/>
    </source>
</evidence>
<dbReference type="RefSeq" id="XP_007834552.1">
    <property type="nucleotide sequence ID" value="XM_007836361.1"/>
</dbReference>
<dbReference type="KEGG" id="pfy:PFICI_07780"/>
<feature type="region of interest" description="Disordered" evidence="1">
    <location>
        <begin position="53"/>
        <end position="86"/>
    </location>
</feature>